<evidence type="ECO:0000313" key="1">
    <source>
        <dbReference type="EMBL" id="KHF25313.1"/>
    </source>
</evidence>
<dbReference type="STRING" id="2340.JV46_10730"/>
<gene>
    <name evidence="1" type="ORF">JV46_10730</name>
</gene>
<organism evidence="1 2">
    <name type="scientific">Solemya velum gill symbiont</name>
    <dbReference type="NCBI Taxonomy" id="2340"/>
    <lineage>
        <taxon>Bacteria</taxon>
        <taxon>Pseudomonadati</taxon>
        <taxon>Pseudomonadota</taxon>
        <taxon>Gammaproteobacteria</taxon>
        <taxon>sulfur-oxidizing symbionts</taxon>
    </lineage>
</organism>
<evidence type="ECO:0000313" key="2">
    <source>
        <dbReference type="Proteomes" id="UP000030856"/>
    </source>
</evidence>
<reference evidence="1 2" key="1">
    <citation type="journal article" date="2014" name="BMC Genomics">
        <title>The genome of the intracellular bacterium of the coastal bivalve, Solemya velum: a blueprint for thriving in and out of symbiosis.</title>
        <authorList>
            <person name="Dmytrenko O."/>
            <person name="Russell S.L."/>
            <person name="Loo W.T."/>
            <person name="Fontanez K.M."/>
            <person name="Liao L."/>
            <person name="Roeselers G."/>
            <person name="Sharma R."/>
            <person name="Stewart F.J."/>
            <person name="Newton I.L."/>
            <person name="Woyke T."/>
            <person name="Wu D."/>
            <person name="Lang J.M."/>
            <person name="Eisen J.A."/>
            <person name="Cavanaugh C.M."/>
        </authorList>
    </citation>
    <scope>NUCLEOTIDE SEQUENCE [LARGE SCALE GENOMIC DNA]</scope>
    <source>
        <strain evidence="1 2">WH</strain>
    </source>
</reference>
<dbReference type="AlphaFoldDB" id="A0A0B0H542"/>
<comment type="caution">
    <text evidence="1">The sequence shown here is derived from an EMBL/GenBank/DDBJ whole genome shotgun (WGS) entry which is preliminary data.</text>
</comment>
<dbReference type="Proteomes" id="UP000030856">
    <property type="component" value="Unassembled WGS sequence"/>
</dbReference>
<protein>
    <submittedName>
        <fullName evidence="1">Uncharacterized protein</fullName>
    </submittedName>
</protein>
<sequence>MEGQFDAKNRRLGATAHYLKGKMSISQGSPVAHRLGRRYKLTAINRQLEHYYE</sequence>
<proteinExistence type="predicted"/>
<name>A0A0B0H542_SOVGS</name>
<accession>A0A0B0H542</accession>
<dbReference type="EMBL" id="JRAA01000002">
    <property type="protein sequence ID" value="KHF25313.1"/>
    <property type="molecule type" value="Genomic_DNA"/>
</dbReference>
<keyword evidence="2" id="KW-1185">Reference proteome</keyword>